<keyword evidence="1" id="KW-0472">Membrane</keyword>
<proteinExistence type="predicted"/>
<name>A0A5C5X7W8_9PLAN</name>
<dbReference type="AlphaFoldDB" id="A0A5C5X7W8"/>
<dbReference type="RefSeq" id="WP_146509606.1">
    <property type="nucleotide sequence ID" value="NZ_SIHI01000001.1"/>
</dbReference>
<feature type="transmembrane region" description="Helical" evidence="1">
    <location>
        <begin position="24"/>
        <end position="47"/>
    </location>
</feature>
<reference evidence="2 3" key="1">
    <citation type="submission" date="2019-02" db="EMBL/GenBank/DDBJ databases">
        <title>Deep-cultivation of Planctomycetes and their phenomic and genomic characterization uncovers novel biology.</title>
        <authorList>
            <person name="Wiegand S."/>
            <person name="Jogler M."/>
            <person name="Boedeker C."/>
            <person name="Pinto D."/>
            <person name="Vollmers J."/>
            <person name="Rivas-Marin E."/>
            <person name="Kohn T."/>
            <person name="Peeters S.H."/>
            <person name="Heuer A."/>
            <person name="Rast P."/>
            <person name="Oberbeckmann S."/>
            <person name="Bunk B."/>
            <person name="Jeske O."/>
            <person name="Meyerdierks A."/>
            <person name="Storesund J.E."/>
            <person name="Kallscheuer N."/>
            <person name="Luecker S."/>
            <person name="Lage O.M."/>
            <person name="Pohl T."/>
            <person name="Merkel B.J."/>
            <person name="Hornburger P."/>
            <person name="Mueller R.-W."/>
            <person name="Bruemmer F."/>
            <person name="Labrenz M."/>
            <person name="Spormann A.M."/>
            <person name="Op Den Camp H."/>
            <person name="Overmann J."/>
            <person name="Amann R."/>
            <person name="Jetten M.S.M."/>
            <person name="Mascher T."/>
            <person name="Medema M.H."/>
            <person name="Devos D.P."/>
            <person name="Kaster A.-K."/>
            <person name="Ovreas L."/>
            <person name="Rohde M."/>
            <person name="Galperin M.Y."/>
            <person name="Jogler C."/>
        </authorList>
    </citation>
    <scope>NUCLEOTIDE SEQUENCE [LARGE SCALE GENOMIC DNA]</scope>
    <source>
        <strain evidence="2 3">KOR42</strain>
    </source>
</reference>
<comment type="caution">
    <text evidence="2">The sequence shown here is derived from an EMBL/GenBank/DDBJ whole genome shotgun (WGS) entry which is preliminary data.</text>
</comment>
<dbReference type="EMBL" id="SIHI01000001">
    <property type="protein sequence ID" value="TWT58898.1"/>
    <property type="molecule type" value="Genomic_DNA"/>
</dbReference>
<keyword evidence="1" id="KW-1133">Transmembrane helix</keyword>
<dbReference type="Proteomes" id="UP000317243">
    <property type="component" value="Unassembled WGS sequence"/>
</dbReference>
<evidence type="ECO:0000313" key="2">
    <source>
        <dbReference type="EMBL" id="TWT58898.1"/>
    </source>
</evidence>
<accession>A0A5C5X7W8</accession>
<gene>
    <name evidence="2" type="ORF">KOR42_22850</name>
</gene>
<keyword evidence="1" id="KW-0812">Transmembrane</keyword>
<evidence type="ECO:0000256" key="1">
    <source>
        <dbReference type="SAM" id="Phobius"/>
    </source>
</evidence>
<evidence type="ECO:0008006" key="4">
    <source>
        <dbReference type="Google" id="ProtNLM"/>
    </source>
</evidence>
<keyword evidence="3" id="KW-1185">Reference proteome</keyword>
<sequence precursor="true">MDHTVSIQEVLNHLQSTTSGRDDAFWLLFYVMVFGIVWTGLVFWALWKGSQSIFSAWGKLQDDAMVKHKELQESAMSRTQDIATHFEETIGVMGRECHQSHQQLFQRMMETTDRHSMEIKQALDNNTIALERNNTQLAESGATIHEARAELLRLRESRMSDLNDSGQSESR</sequence>
<protein>
    <recommendedName>
        <fullName evidence="4">Chromosome partition protein Smc</fullName>
    </recommendedName>
</protein>
<evidence type="ECO:0000313" key="3">
    <source>
        <dbReference type="Proteomes" id="UP000317243"/>
    </source>
</evidence>
<organism evidence="2 3">
    <name type="scientific">Thalassoglobus neptunius</name>
    <dbReference type="NCBI Taxonomy" id="1938619"/>
    <lineage>
        <taxon>Bacteria</taxon>
        <taxon>Pseudomonadati</taxon>
        <taxon>Planctomycetota</taxon>
        <taxon>Planctomycetia</taxon>
        <taxon>Planctomycetales</taxon>
        <taxon>Planctomycetaceae</taxon>
        <taxon>Thalassoglobus</taxon>
    </lineage>
</organism>